<dbReference type="Gramene" id="OMERI10G10410.1">
    <property type="protein sequence ID" value="OMERI10G10410.1"/>
    <property type="gene ID" value="OMERI10G10410"/>
</dbReference>
<evidence type="ECO:0000313" key="3">
    <source>
        <dbReference type="Proteomes" id="UP000008021"/>
    </source>
</evidence>
<dbReference type="HOGENOM" id="CLU_2296179_0_0_1"/>
<organism evidence="2">
    <name type="scientific">Oryza meridionalis</name>
    <dbReference type="NCBI Taxonomy" id="40149"/>
    <lineage>
        <taxon>Eukaryota</taxon>
        <taxon>Viridiplantae</taxon>
        <taxon>Streptophyta</taxon>
        <taxon>Embryophyta</taxon>
        <taxon>Tracheophyta</taxon>
        <taxon>Spermatophyta</taxon>
        <taxon>Magnoliopsida</taxon>
        <taxon>Liliopsida</taxon>
        <taxon>Poales</taxon>
        <taxon>Poaceae</taxon>
        <taxon>BOP clade</taxon>
        <taxon>Oryzoideae</taxon>
        <taxon>Oryzeae</taxon>
        <taxon>Oryzinae</taxon>
        <taxon>Oryza</taxon>
    </lineage>
</organism>
<proteinExistence type="predicted"/>
<evidence type="ECO:0000313" key="2">
    <source>
        <dbReference type="EnsemblPlants" id="OMERI10G10410.1"/>
    </source>
</evidence>
<dbReference type="AlphaFoldDB" id="A0A0E0EZ29"/>
<feature type="region of interest" description="Disordered" evidence="1">
    <location>
        <begin position="26"/>
        <end position="47"/>
    </location>
</feature>
<dbReference type="Proteomes" id="UP000008021">
    <property type="component" value="Chromosome 10"/>
</dbReference>
<sequence>MLHDDDVCRCPLLAGHAAMGYDAATSCSSATTTNGERQDRRRQGRWRTTCRQPTLTYGEIHWVVDSQLGPPPSSAMACELAALDMETREFDRGHPRPAAPA</sequence>
<name>A0A0E0EZ29_9ORYZ</name>
<accession>A0A0E0EZ29</accession>
<keyword evidence="3" id="KW-1185">Reference proteome</keyword>
<reference evidence="2" key="1">
    <citation type="submission" date="2015-04" db="UniProtKB">
        <authorList>
            <consortium name="EnsemblPlants"/>
        </authorList>
    </citation>
    <scope>IDENTIFICATION</scope>
</reference>
<dbReference type="EnsemblPlants" id="OMERI10G10410.1">
    <property type="protein sequence ID" value="OMERI10G10410.1"/>
    <property type="gene ID" value="OMERI10G10410"/>
</dbReference>
<evidence type="ECO:0000256" key="1">
    <source>
        <dbReference type="SAM" id="MobiDB-lite"/>
    </source>
</evidence>
<reference evidence="2" key="2">
    <citation type="submission" date="2018-05" db="EMBL/GenBank/DDBJ databases">
        <title>OmerRS3 (Oryza meridionalis Reference Sequence Version 3).</title>
        <authorList>
            <person name="Zhang J."/>
            <person name="Kudrna D."/>
            <person name="Lee S."/>
            <person name="Talag J."/>
            <person name="Welchert J."/>
            <person name="Wing R.A."/>
        </authorList>
    </citation>
    <scope>NUCLEOTIDE SEQUENCE [LARGE SCALE GENOMIC DNA]</scope>
    <source>
        <strain evidence="2">cv. OR44</strain>
    </source>
</reference>
<protein>
    <submittedName>
        <fullName evidence="2">Uncharacterized protein</fullName>
    </submittedName>
</protein>